<dbReference type="GeneID" id="9594363"/>
<protein>
    <submittedName>
        <fullName evidence="2">Uncharacterized protein</fullName>
    </submittedName>
</protein>
<gene>
    <name evidence="2" type="ORF">SCHCODRAFT_236399</name>
</gene>
<dbReference type="KEGG" id="scm:SCHCO_02509577"/>
<dbReference type="AlphaFoldDB" id="D8QB73"/>
<evidence type="ECO:0000313" key="3">
    <source>
        <dbReference type="Proteomes" id="UP000007431"/>
    </source>
</evidence>
<dbReference type="Proteomes" id="UP000007431">
    <property type="component" value="Unassembled WGS sequence"/>
</dbReference>
<proteinExistence type="predicted"/>
<feature type="coiled-coil region" evidence="1">
    <location>
        <begin position="133"/>
        <end position="209"/>
    </location>
</feature>
<keyword evidence="3" id="KW-1185">Reference proteome</keyword>
<dbReference type="RefSeq" id="XP_003029202.1">
    <property type="nucleotide sequence ID" value="XM_003029156.1"/>
</dbReference>
<name>D8QB73_SCHCM</name>
<dbReference type="HOGENOM" id="CLU_785640_0_0_1"/>
<accession>D8QB73</accession>
<organism evidence="3">
    <name type="scientific">Schizophyllum commune (strain H4-8 / FGSC 9210)</name>
    <name type="common">Split gill fungus</name>
    <dbReference type="NCBI Taxonomy" id="578458"/>
    <lineage>
        <taxon>Eukaryota</taxon>
        <taxon>Fungi</taxon>
        <taxon>Dikarya</taxon>
        <taxon>Basidiomycota</taxon>
        <taxon>Agaricomycotina</taxon>
        <taxon>Agaricomycetes</taxon>
        <taxon>Agaricomycetidae</taxon>
        <taxon>Agaricales</taxon>
        <taxon>Schizophyllaceae</taxon>
        <taxon>Schizophyllum</taxon>
    </lineage>
</organism>
<evidence type="ECO:0000313" key="2">
    <source>
        <dbReference type="EMBL" id="EFI94299.1"/>
    </source>
</evidence>
<evidence type="ECO:0000256" key="1">
    <source>
        <dbReference type="SAM" id="Coils"/>
    </source>
</evidence>
<dbReference type="EMBL" id="GL377309">
    <property type="protein sequence ID" value="EFI94299.1"/>
    <property type="molecule type" value="Genomic_DNA"/>
</dbReference>
<dbReference type="InParanoid" id="D8QB73"/>
<keyword evidence="1" id="KW-0175">Coiled coil</keyword>
<sequence>MSCSAFCTICLDPKVLPEQFSFFVSCGTSDTDLNVNNASGQLGPSTGGIDAGATQLLCLGDHPRLNSDTKDRTLRALSIFKNEMRPTVVALEKERADDALPQVDNALPQVDIAHLLADSKCRLVDADAAKGALESERSRVRALEQGRDQTKTECVRMKEELIKTREELNKMREELNMIKEERDQTVQERDQTKQERDELFKENLDAQRTLTAIMSDRPAMQKARQAMEEHRGQQMADLYSDSEEIDLVSELVRDLNECLDREQGYMKDVKALQEDNISLRKKLREQAKTIDSLLEHAVAEQVARVARSAQNEVQRRGGAGGLRERSHATKACRHPAEKTAVATLPLSVKPTPF</sequence>
<dbReference type="VEuPathDB" id="FungiDB:SCHCODRAFT_02509577"/>
<reference evidence="2 3" key="1">
    <citation type="journal article" date="2010" name="Nat. Biotechnol.">
        <title>Genome sequence of the model mushroom Schizophyllum commune.</title>
        <authorList>
            <person name="Ohm R.A."/>
            <person name="de Jong J.F."/>
            <person name="Lugones L.G."/>
            <person name="Aerts A."/>
            <person name="Kothe E."/>
            <person name="Stajich J.E."/>
            <person name="de Vries R.P."/>
            <person name="Record E."/>
            <person name="Levasseur A."/>
            <person name="Baker S.E."/>
            <person name="Bartholomew K.A."/>
            <person name="Coutinho P.M."/>
            <person name="Erdmann S."/>
            <person name="Fowler T.J."/>
            <person name="Gathman A.C."/>
            <person name="Lombard V."/>
            <person name="Henrissat B."/>
            <person name="Knabe N."/>
            <person name="Kuees U."/>
            <person name="Lilly W.W."/>
            <person name="Lindquist E."/>
            <person name="Lucas S."/>
            <person name="Magnuson J.K."/>
            <person name="Piumi F."/>
            <person name="Raudaskoski M."/>
            <person name="Salamov A."/>
            <person name="Schmutz J."/>
            <person name="Schwarze F.W.M.R."/>
            <person name="vanKuyk P.A."/>
            <person name="Horton J.S."/>
            <person name="Grigoriev I.V."/>
            <person name="Woesten H.A.B."/>
        </authorList>
    </citation>
    <scope>NUCLEOTIDE SEQUENCE [LARGE SCALE GENOMIC DNA]</scope>
    <source>
        <strain evidence="3">H4-8 / FGSC 9210</strain>
    </source>
</reference>